<feature type="compositionally biased region" description="Basic and acidic residues" evidence="7">
    <location>
        <begin position="615"/>
        <end position="653"/>
    </location>
</feature>
<evidence type="ECO:0000256" key="6">
    <source>
        <dbReference type="ARBA" id="ARBA00022840"/>
    </source>
</evidence>
<evidence type="ECO:0000256" key="1">
    <source>
        <dbReference type="ARBA" id="ARBA00009280"/>
    </source>
</evidence>
<name>A0A0L0HMR0_SPIPD</name>
<evidence type="ECO:0000256" key="4">
    <source>
        <dbReference type="ARBA" id="ARBA00022741"/>
    </source>
</evidence>
<dbReference type="GO" id="GO:0004143">
    <property type="term" value="F:ATP-dependent diacylglycerol kinase activity"/>
    <property type="evidence" value="ECO:0007669"/>
    <property type="project" value="UniProtKB-EC"/>
</dbReference>
<feature type="compositionally biased region" description="Low complexity" evidence="7">
    <location>
        <begin position="601"/>
        <end position="611"/>
    </location>
</feature>
<dbReference type="Proteomes" id="UP000053201">
    <property type="component" value="Unassembled WGS sequence"/>
</dbReference>
<dbReference type="GO" id="GO:0005524">
    <property type="term" value="F:ATP binding"/>
    <property type="evidence" value="ECO:0007669"/>
    <property type="project" value="UniProtKB-KW"/>
</dbReference>
<evidence type="ECO:0000256" key="5">
    <source>
        <dbReference type="ARBA" id="ARBA00022777"/>
    </source>
</evidence>
<dbReference type="SMART" id="SM00046">
    <property type="entry name" value="DAGKc"/>
    <property type="match status" value="1"/>
</dbReference>
<dbReference type="Pfam" id="PF00781">
    <property type="entry name" value="DAGK_cat"/>
    <property type="match status" value="1"/>
</dbReference>
<sequence>MLFSFHLLSLFFDLLFDSRCITRCYWIGTFLLPPLLSLVYSLSSPPPPPLLATHKRYMSPRSIPDVIPRAAGPDDASSEEYSGPKTTDPRIHPEPHVTPLKNHIDGTPDIGKPSNGCKGQEQQRVQDEELNRILNSPPIVTFESPRRSSDDQKQRQRHGPILNQDILVQGAQPNGDIGSQIDHPEALTVEPGKTHTETLVVIPTHYVFIFSNPRSGNQQGLPLVQMNIQHYRMRDQPHVQVQLYDFLDAEDRTAGLKYLHLIVAKQKSLKQIHVWSAGGDGTLMGVVEGMLDMGIDVNDPRILFSVIPFGTGNDLSQVLGWGRYVPGTDVAGTHLEGLNQLVMARLQGHVTLLDIWEVELETEEGGWVEEAGSGDRHRYIKRKMSNYSSLGLQGRVGVGFEKHRRGSRLLNAWEYTKQSLSVVAHGAPHVTDAVRALEAEGMLFELDGDKSLRVSHEPIEFIIQNIPGMWGRHVDLWGVTEMSRSIIKDQRGPTDMTHWTPHAAYDGKLEVFGIGTLRSYFHKQFPWGRKHLQRVGQFPSPFTVHFHPHSHVHAMIDGEFYEIRGAKKLTYKRIMQIRMVGSAPEKSRLVRDLVEHRAELPGPTGEGVEPGVDFEVGKTEYGEESKEDKRERHLSEHKSRHGTPDRRSREASAERPVMSETTR</sequence>
<comment type="similarity">
    <text evidence="1">Belongs to the eukaryotic diacylglycerol kinase family.</text>
</comment>
<keyword evidence="10" id="KW-1185">Reference proteome</keyword>
<evidence type="ECO:0000313" key="10">
    <source>
        <dbReference type="Proteomes" id="UP000053201"/>
    </source>
</evidence>
<dbReference type="STRING" id="645134.A0A0L0HMR0"/>
<keyword evidence="3" id="KW-0808">Transferase</keyword>
<dbReference type="PANTHER" id="PTHR11255:SF121">
    <property type="entry name" value="DIACYLGLYCEROL KINASE (ATP)"/>
    <property type="match status" value="1"/>
</dbReference>
<keyword evidence="4" id="KW-0547">Nucleotide-binding</keyword>
<dbReference type="PANTHER" id="PTHR11255">
    <property type="entry name" value="DIACYLGLYCEROL KINASE"/>
    <property type="match status" value="1"/>
</dbReference>
<evidence type="ECO:0000313" key="9">
    <source>
        <dbReference type="EMBL" id="KND02368.1"/>
    </source>
</evidence>
<dbReference type="RefSeq" id="XP_016610407.1">
    <property type="nucleotide sequence ID" value="XM_016751125.1"/>
</dbReference>
<evidence type="ECO:0000256" key="3">
    <source>
        <dbReference type="ARBA" id="ARBA00022679"/>
    </source>
</evidence>
<dbReference type="VEuPathDB" id="FungiDB:SPPG_02838"/>
<dbReference type="SUPFAM" id="SSF111331">
    <property type="entry name" value="NAD kinase/diacylglycerol kinase-like"/>
    <property type="match status" value="1"/>
</dbReference>
<dbReference type="InterPro" id="IPR001206">
    <property type="entry name" value="Diacylglycerol_kinase_cat_dom"/>
</dbReference>
<evidence type="ECO:0000256" key="2">
    <source>
        <dbReference type="ARBA" id="ARBA00012133"/>
    </source>
</evidence>
<dbReference type="InterPro" id="IPR016064">
    <property type="entry name" value="NAD/diacylglycerol_kinase_sf"/>
</dbReference>
<organism evidence="9 10">
    <name type="scientific">Spizellomyces punctatus (strain DAOM BR117)</name>
    <dbReference type="NCBI Taxonomy" id="645134"/>
    <lineage>
        <taxon>Eukaryota</taxon>
        <taxon>Fungi</taxon>
        <taxon>Fungi incertae sedis</taxon>
        <taxon>Chytridiomycota</taxon>
        <taxon>Chytridiomycota incertae sedis</taxon>
        <taxon>Chytridiomycetes</taxon>
        <taxon>Spizellomycetales</taxon>
        <taxon>Spizellomycetaceae</taxon>
        <taxon>Spizellomyces</taxon>
    </lineage>
</organism>
<dbReference type="InterPro" id="IPR037607">
    <property type="entry name" value="DGK"/>
</dbReference>
<dbReference type="PROSITE" id="PS50146">
    <property type="entry name" value="DAGK"/>
    <property type="match status" value="1"/>
</dbReference>
<keyword evidence="6" id="KW-0067">ATP-binding</keyword>
<keyword evidence="5" id="KW-0418">Kinase</keyword>
<gene>
    <name evidence="9" type="ORF">SPPG_02838</name>
</gene>
<dbReference type="eggNOG" id="KOG1169">
    <property type="taxonomic scope" value="Eukaryota"/>
</dbReference>
<dbReference type="AlphaFoldDB" id="A0A0L0HMR0"/>
<reference evidence="9 10" key="1">
    <citation type="submission" date="2009-08" db="EMBL/GenBank/DDBJ databases">
        <title>The Genome Sequence of Spizellomyces punctatus strain DAOM BR117.</title>
        <authorList>
            <consortium name="The Broad Institute Genome Sequencing Platform"/>
            <person name="Russ C."/>
            <person name="Cuomo C."/>
            <person name="Shea T."/>
            <person name="Young S.K."/>
            <person name="Zeng Q."/>
            <person name="Koehrsen M."/>
            <person name="Haas B."/>
            <person name="Borodovsky M."/>
            <person name="Guigo R."/>
            <person name="Alvarado L."/>
            <person name="Berlin A."/>
            <person name="Bochicchio J."/>
            <person name="Borenstein D."/>
            <person name="Chapman S."/>
            <person name="Chen Z."/>
            <person name="Engels R."/>
            <person name="Freedman E."/>
            <person name="Gellesch M."/>
            <person name="Goldberg J."/>
            <person name="Griggs A."/>
            <person name="Gujja S."/>
            <person name="Heiman D."/>
            <person name="Hepburn T."/>
            <person name="Howarth C."/>
            <person name="Jen D."/>
            <person name="Larson L."/>
            <person name="Lewis B."/>
            <person name="Mehta T."/>
            <person name="Park D."/>
            <person name="Pearson M."/>
            <person name="Roberts A."/>
            <person name="Saif S."/>
            <person name="Shenoy N."/>
            <person name="Sisk P."/>
            <person name="Stolte C."/>
            <person name="Sykes S."/>
            <person name="Thomson T."/>
            <person name="Walk T."/>
            <person name="White J."/>
            <person name="Yandava C."/>
            <person name="Burger G."/>
            <person name="Gray M.W."/>
            <person name="Holland P.W.H."/>
            <person name="King N."/>
            <person name="Lang F.B.F."/>
            <person name="Roger A.J."/>
            <person name="Ruiz-Trillo I."/>
            <person name="Lander E."/>
            <person name="Nusbaum C."/>
        </authorList>
    </citation>
    <scope>NUCLEOTIDE SEQUENCE [LARGE SCALE GENOMIC DNA]</scope>
    <source>
        <strain evidence="9 10">DAOM BR117</strain>
    </source>
</reference>
<dbReference type="InterPro" id="IPR000756">
    <property type="entry name" value="Diacylglycerol_kin_accessory"/>
</dbReference>
<proteinExistence type="inferred from homology"/>
<dbReference type="EMBL" id="KQ257453">
    <property type="protein sequence ID" value="KND02368.1"/>
    <property type="molecule type" value="Genomic_DNA"/>
</dbReference>
<feature type="domain" description="DAGKc" evidence="8">
    <location>
        <begin position="202"/>
        <end position="362"/>
    </location>
</feature>
<evidence type="ECO:0000256" key="7">
    <source>
        <dbReference type="SAM" id="MobiDB-lite"/>
    </source>
</evidence>
<dbReference type="OrthoDB" id="242257at2759"/>
<feature type="region of interest" description="Disordered" evidence="7">
    <location>
        <begin position="598"/>
        <end position="663"/>
    </location>
</feature>
<dbReference type="Pfam" id="PF00609">
    <property type="entry name" value="DAGK_acc"/>
    <property type="match status" value="1"/>
</dbReference>
<protein>
    <recommendedName>
        <fullName evidence="2">diacylglycerol kinase (ATP)</fullName>
        <ecNumber evidence="2">2.7.1.107</ecNumber>
    </recommendedName>
</protein>
<dbReference type="InParanoid" id="A0A0L0HMR0"/>
<dbReference type="Gene3D" id="3.40.50.10330">
    <property type="entry name" value="Probable inorganic polyphosphate/atp-NAD kinase, domain 1"/>
    <property type="match status" value="1"/>
</dbReference>
<feature type="region of interest" description="Disordered" evidence="7">
    <location>
        <begin position="63"/>
        <end position="163"/>
    </location>
</feature>
<dbReference type="GeneID" id="27686397"/>
<feature type="compositionally biased region" description="Basic and acidic residues" evidence="7">
    <location>
        <begin position="144"/>
        <end position="154"/>
    </location>
</feature>
<dbReference type="GO" id="GO:0016020">
    <property type="term" value="C:membrane"/>
    <property type="evidence" value="ECO:0007669"/>
    <property type="project" value="TreeGrafter"/>
</dbReference>
<dbReference type="InterPro" id="IPR017438">
    <property type="entry name" value="ATP-NAD_kinase_N"/>
</dbReference>
<accession>A0A0L0HMR0</accession>
<evidence type="ECO:0000259" key="8">
    <source>
        <dbReference type="PROSITE" id="PS50146"/>
    </source>
</evidence>
<dbReference type="EC" id="2.7.1.107" evidence="2"/>
<dbReference type="GO" id="GO:0007200">
    <property type="term" value="P:phospholipase C-activating G protein-coupled receptor signaling pathway"/>
    <property type="evidence" value="ECO:0007669"/>
    <property type="project" value="InterPro"/>
</dbReference>